<gene>
    <name evidence="2" type="ORF">S06H3_15851</name>
</gene>
<evidence type="ECO:0000259" key="1">
    <source>
        <dbReference type="SMART" id="SM00487"/>
    </source>
</evidence>
<name>X1MEI4_9ZZZZ</name>
<sequence length="361" mass="42008">YFCNLFGFNDFRSLREQLHNLQEIPAEDGYSHYYHTLKGLKGLQISPDQLAAYDLQIRVYVEHLNRFRTPPIQLKYFQYLAVLFSEIYLDRLFSSRATLISELNEFVAEENSKLSPIAPKYSNFTNSDLSKLAFWMATGSGKTLIMHINLWQYLYYSQDKVQHSNVLLVTPNDGLSLQHLRELRKSGIIAKHYGEAGTTDLFSGQMPLTVIEITKLTETKRGGGLTVEVDAFGPNNLLFVDEGHRGASGEVWRELRRRLAEQGFTFEYSATFGQIVNGASRDKRPALLEEYSKAILFDYSYPHFYHDGYGKDYWITNLKDESNTFNKWMLLGNLLSFYEQLLVYEEHEEEFRPYNLEKPLW</sequence>
<feature type="non-terminal residue" evidence="2">
    <location>
        <position position="1"/>
    </location>
</feature>
<dbReference type="Pfam" id="PF04851">
    <property type="entry name" value="ResIII"/>
    <property type="match status" value="1"/>
</dbReference>
<proteinExistence type="predicted"/>
<evidence type="ECO:0000313" key="2">
    <source>
        <dbReference type="EMBL" id="GAI13095.1"/>
    </source>
</evidence>
<dbReference type="GO" id="GO:0016787">
    <property type="term" value="F:hydrolase activity"/>
    <property type="evidence" value="ECO:0007669"/>
    <property type="project" value="InterPro"/>
</dbReference>
<dbReference type="GO" id="GO:0003677">
    <property type="term" value="F:DNA binding"/>
    <property type="evidence" value="ECO:0007669"/>
    <property type="project" value="InterPro"/>
</dbReference>
<accession>X1MEI4</accession>
<reference evidence="2" key="1">
    <citation type="journal article" date="2014" name="Front. Microbiol.">
        <title>High frequency of phylogenetically diverse reductive dehalogenase-homologous genes in deep subseafloor sedimentary metagenomes.</title>
        <authorList>
            <person name="Kawai M."/>
            <person name="Futagami T."/>
            <person name="Toyoda A."/>
            <person name="Takaki Y."/>
            <person name="Nishi S."/>
            <person name="Hori S."/>
            <person name="Arai W."/>
            <person name="Tsubouchi T."/>
            <person name="Morono Y."/>
            <person name="Uchiyama I."/>
            <person name="Ito T."/>
            <person name="Fujiyama A."/>
            <person name="Inagaki F."/>
            <person name="Takami H."/>
        </authorList>
    </citation>
    <scope>NUCLEOTIDE SEQUENCE</scope>
    <source>
        <strain evidence="2">Expedition CK06-06</strain>
    </source>
</reference>
<dbReference type="InterPro" id="IPR014001">
    <property type="entry name" value="Helicase_ATP-bd"/>
</dbReference>
<dbReference type="SMART" id="SM00487">
    <property type="entry name" value="DEXDc"/>
    <property type="match status" value="1"/>
</dbReference>
<dbReference type="InterPro" id="IPR006935">
    <property type="entry name" value="Helicase/UvrB_N"/>
</dbReference>
<dbReference type="Gene3D" id="3.40.50.300">
    <property type="entry name" value="P-loop containing nucleotide triphosphate hydrolases"/>
    <property type="match status" value="1"/>
</dbReference>
<dbReference type="EMBL" id="BARV01007814">
    <property type="protein sequence ID" value="GAI13095.1"/>
    <property type="molecule type" value="Genomic_DNA"/>
</dbReference>
<dbReference type="AlphaFoldDB" id="X1MEI4"/>
<comment type="caution">
    <text evidence="2">The sequence shown here is derived from an EMBL/GenBank/DDBJ whole genome shotgun (WGS) entry which is preliminary data.</text>
</comment>
<organism evidence="2">
    <name type="scientific">marine sediment metagenome</name>
    <dbReference type="NCBI Taxonomy" id="412755"/>
    <lineage>
        <taxon>unclassified sequences</taxon>
        <taxon>metagenomes</taxon>
        <taxon>ecological metagenomes</taxon>
    </lineage>
</organism>
<dbReference type="GO" id="GO:0005524">
    <property type="term" value="F:ATP binding"/>
    <property type="evidence" value="ECO:0007669"/>
    <property type="project" value="InterPro"/>
</dbReference>
<dbReference type="SUPFAM" id="SSF52540">
    <property type="entry name" value="P-loop containing nucleoside triphosphate hydrolases"/>
    <property type="match status" value="1"/>
</dbReference>
<feature type="domain" description="Helicase ATP-binding" evidence="1">
    <location>
        <begin position="110"/>
        <end position="304"/>
    </location>
</feature>
<dbReference type="InterPro" id="IPR027417">
    <property type="entry name" value="P-loop_NTPase"/>
</dbReference>
<protein>
    <recommendedName>
        <fullName evidence="1">Helicase ATP-binding domain-containing protein</fullName>
    </recommendedName>
</protein>